<accession>A0A443K0R0</accession>
<dbReference type="EMBL" id="SAUY01000047">
    <property type="protein sequence ID" value="RWR26334.1"/>
    <property type="molecule type" value="Genomic_DNA"/>
</dbReference>
<sequence length="1114" mass="125535">MGTLNVKPRKVSRALSKCDFPTPSEFMRGRRPEQFSDSRVEENIELDAGFLEYKLDSITSRSEEKQFEHLARRLAERLICPNLIPQTGPTGGGDSKVDTETYPVHEDISSRWYEGNVEAANERWGFAVSAKKQWQGKIRSDMASIASTGRGYRVAYFVSNQFISDKSKSKFQDELSNEHGFEVRILDRTWLMEAIIEKGNEDIAAQALNLSNFTTSKKIGPNDLSKQEALNELEKEISDTGRYQGVEYQLVEDCISAAIISRELELDRHITEGRHERAIRLAREHGTKRQIASALYQKAWTAVYWHDDFGVLLGVYDEIEAFSLGCRDSSDIEKAINLWQTLHTAVISEALSLEETKLVDRVNRLIHHLEELSSDTDRPNNAANSKWLMLGVQIVQHAADESQRDKLLRDFGDLLVGSQHLGGFEFNRAYEYFEVLGAPFGELEVYDEVFEQVLPVYQERHSDVTVADKLFNRGIDKLRTGKVISGIDVLGRALPKLIKAEKKERMVRCLAALASAYSSMDLFWAAYANHMSALSILIQDFGETREIDPLLPMLLEKMFWGEISTGRIPHALWCLELQISTLRQTGLDEEDEGFQEDYQLKGGVLAMLLLKADASQLNEFTGLVDFFEKNGLIACSLALLFAFGGPDYLRQHEYVPDSESDTEIWEMMKRLWDQPAQDSLPERIDTFGGESVSLISRLLGTRWEIVCQHNPWCVRIGESYMGFLEAFLATSLSHEAIGTMERAKMRFQLASEGESCPNEQGLELRPGSGSELAIVVIWPERFPLGGLRTDKLRDFFVYSLVNILPRILFPKDTKAFLDVVAGSEEGLPRSLMFADVLASSSNIFDDCSSPSLTDWTGGGEIYEIVADPPCNLALQSIMSLRKQKNREEMKFGEGAPPEDFLEDTPLKHGAYQPLSMVDIELWQEAGWEGVGVALQPDLPNAPPFLGILFGNGEAGRRIFENWISDIGREDSNEKIRIVILTGVEKSNPNAYTLAVSSNIAKAQFKELDRIFVTSKMKTMENPDPRNLENFGRAFAASQKYALVPVTLSDDERPPDFHFDLSILKREVVIREAWTVGVNDPDGMAVSPSIDPIIPEGQENAPILELIEWQKKRGR</sequence>
<reference evidence="1 2" key="2">
    <citation type="submission" date="2019-01" db="EMBL/GenBank/DDBJ databases">
        <authorList>
            <person name="Li Y."/>
        </authorList>
    </citation>
    <scope>NUCLEOTIDE SEQUENCE [LARGE SCALE GENOMIC DNA]</scope>
    <source>
        <strain evidence="1 2">07D10-4-3</strain>
    </source>
</reference>
<comment type="caution">
    <text evidence="1">The sequence shown here is derived from an EMBL/GenBank/DDBJ whole genome shotgun (WGS) entry which is preliminary data.</text>
</comment>
<organism evidence="1 2">
    <name type="scientific">Paenirhodobacter populi</name>
    <dbReference type="NCBI Taxonomy" id="2306993"/>
    <lineage>
        <taxon>Bacteria</taxon>
        <taxon>Pseudomonadati</taxon>
        <taxon>Pseudomonadota</taxon>
        <taxon>Alphaproteobacteria</taxon>
        <taxon>Rhodobacterales</taxon>
        <taxon>Rhodobacter group</taxon>
        <taxon>Paenirhodobacter</taxon>
    </lineage>
</organism>
<protein>
    <recommendedName>
        <fullName evidence="3">Tetratricopeptide repeat protein</fullName>
    </recommendedName>
</protein>
<evidence type="ECO:0008006" key="3">
    <source>
        <dbReference type="Google" id="ProtNLM"/>
    </source>
</evidence>
<evidence type="ECO:0000313" key="2">
    <source>
        <dbReference type="Proteomes" id="UP000284451"/>
    </source>
</evidence>
<evidence type="ECO:0000313" key="1">
    <source>
        <dbReference type="EMBL" id="RWR26334.1"/>
    </source>
</evidence>
<reference evidence="1 2" key="1">
    <citation type="submission" date="2019-01" db="EMBL/GenBank/DDBJ databases">
        <title>Sinorhodobacter populi sp. nov. isolated from the symptomatic bark tissue of Populus euramericana canker.</title>
        <authorList>
            <person name="Xu G."/>
        </authorList>
    </citation>
    <scope>NUCLEOTIDE SEQUENCE [LARGE SCALE GENOMIC DNA]</scope>
    <source>
        <strain evidence="1 2">07D10-4-3</strain>
    </source>
</reference>
<dbReference type="RefSeq" id="WP_128233989.1">
    <property type="nucleotide sequence ID" value="NZ_SAUY01000047.1"/>
</dbReference>
<name>A0A443K0R0_9RHOB</name>
<dbReference type="AlphaFoldDB" id="A0A443K0R0"/>
<gene>
    <name evidence="1" type="ORF">D2T29_20790</name>
</gene>
<proteinExistence type="predicted"/>
<dbReference type="Proteomes" id="UP000284451">
    <property type="component" value="Unassembled WGS sequence"/>
</dbReference>